<proteinExistence type="predicted"/>
<dbReference type="InterPro" id="IPR004875">
    <property type="entry name" value="DDE_SF_endonuclease_dom"/>
</dbReference>
<accession>A0A6A4H8Q1</accession>
<organism evidence="2 3">
    <name type="scientific">Gymnopus androsaceus JB14</name>
    <dbReference type="NCBI Taxonomy" id="1447944"/>
    <lineage>
        <taxon>Eukaryota</taxon>
        <taxon>Fungi</taxon>
        <taxon>Dikarya</taxon>
        <taxon>Basidiomycota</taxon>
        <taxon>Agaricomycotina</taxon>
        <taxon>Agaricomycetes</taxon>
        <taxon>Agaricomycetidae</taxon>
        <taxon>Agaricales</taxon>
        <taxon>Marasmiineae</taxon>
        <taxon>Omphalotaceae</taxon>
        <taxon>Gymnopus</taxon>
    </lineage>
</organism>
<name>A0A6A4H8Q1_9AGAR</name>
<evidence type="ECO:0000313" key="2">
    <source>
        <dbReference type="EMBL" id="KAE9393575.1"/>
    </source>
</evidence>
<evidence type="ECO:0000313" key="3">
    <source>
        <dbReference type="Proteomes" id="UP000799118"/>
    </source>
</evidence>
<feature type="domain" description="DDE-1" evidence="1">
    <location>
        <begin position="13"/>
        <end position="88"/>
    </location>
</feature>
<dbReference type="GO" id="GO:0003676">
    <property type="term" value="F:nucleic acid binding"/>
    <property type="evidence" value="ECO:0007669"/>
    <property type="project" value="InterPro"/>
</dbReference>
<evidence type="ECO:0000259" key="1">
    <source>
        <dbReference type="Pfam" id="PF03184"/>
    </source>
</evidence>
<dbReference type="Pfam" id="PF03184">
    <property type="entry name" value="DDE_1"/>
    <property type="match status" value="1"/>
</dbReference>
<dbReference type="Proteomes" id="UP000799118">
    <property type="component" value="Unassembled WGS sequence"/>
</dbReference>
<dbReference type="EMBL" id="ML769569">
    <property type="protein sequence ID" value="KAE9393575.1"/>
    <property type="molecule type" value="Genomic_DNA"/>
</dbReference>
<feature type="non-terminal residue" evidence="2">
    <location>
        <position position="89"/>
    </location>
</feature>
<reference evidence="2" key="1">
    <citation type="journal article" date="2019" name="Environ. Microbiol.">
        <title>Fungal ecological strategies reflected in gene transcription - a case study of two litter decomposers.</title>
        <authorList>
            <person name="Barbi F."/>
            <person name="Kohler A."/>
            <person name="Barry K."/>
            <person name="Baskaran P."/>
            <person name="Daum C."/>
            <person name="Fauchery L."/>
            <person name="Ihrmark K."/>
            <person name="Kuo A."/>
            <person name="LaButti K."/>
            <person name="Lipzen A."/>
            <person name="Morin E."/>
            <person name="Grigoriev I.V."/>
            <person name="Henrissat B."/>
            <person name="Lindahl B."/>
            <person name="Martin F."/>
        </authorList>
    </citation>
    <scope>NUCLEOTIDE SEQUENCE</scope>
    <source>
        <strain evidence="2">JB14</strain>
    </source>
</reference>
<keyword evidence="3" id="KW-1185">Reference proteome</keyword>
<protein>
    <recommendedName>
        <fullName evidence="1">DDE-1 domain-containing protein</fullName>
    </recommendedName>
</protein>
<dbReference type="AlphaFoldDB" id="A0A6A4H8Q1"/>
<dbReference type="OrthoDB" id="3265672at2759"/>
<sequence>MMYRVKSDNLQLVTIIDCVCADGTAEIKPAFVFSGTTKFAEWMEVDDDILIATSENGWTDDEIGFEWFKQCFVPQSKARNTSGKPILLM</sequence>
<gene>
    <name evidence="2" type="ORF">BT96DRAFT_803684</name>
</gene>